<dbReference type="EMBL" id="MU827304">
    <property type="protein sequence ID" value="KAJ7365209.1"/>
    <property type="molecule type" value="Genomic_DNA"/>
</dbReference>
<keyword evidence="3" id="KW-1185">Reference proteome</keyword>
<comment type="similarity">
    <text evidence="1">Belongs to the cornifelin family.</text>
</comment>
<comment type="caution">
    <text evidence="2">The sequence shown here is derived from an EMBL/GenBank/DDBJ whole genome shotgun (WGS) entry which is preliminary data.</text>
</comment>
<dbReference type="NCBIfam" id="TIGR01571">
    <property type="entry name" value="A_thal_Cys_rich"/>
    <property type="match status" value="1"/>
</dbReference>
<dbReference type="Pfam" id="PF04749">
    <property type="entry name" value="PLAC8"/>
    <property type="match status" value="1"/>
</dbReference>
<sequence length="109" mass="11727">MTDWSSGVCGCFENVGICIKAYFCPCIVAGQIGEALGEGCCYHGFCSLMGPIGIYCGATNRGKLREKYQIPGSFGNDCIMHWCCPVCAYAQEAREIESRMPAGSSMARS</sequence>
<organism evidence="2 3">
    <name type="scientific">Desmophyllum pertusum</name>
    <dbReference type="NCBI Taxonomy" id="174260"/>
    <lineage>
        <taxon>Eukaryota</taxon>
        <taxon>Metazoa</taxon>
        <taxon>Cnidaria</taxon>
        <taxon>Anthozoa</taxon>
        <taxon>Hexacorallia</taxon>
        <taxon>Scleractinia</taxon>
        <taxon>Caryophylliina</taxon>
        <taxon>Caryophylliidae</taxon>
        <taxon>Desmophyllum</taxon>
    </lineage>
</organism>
<evidence type="ECO:0000256" key="1">
    <source>
        <dbReference type="ARBA" id="ARBA00009024"/>
    </source>
</evidence>
<proteinExistence type="inferred from homology"/>
<gene>
    <name evidence="2" type="ORF">OS493_007861</name>
</gene>
<dbReference type="InterPro" id="IPR006461">
    <property type="entry name" value="PLAC_motif_containing"/>
</dbReference>
<reference evidence="2" key="1">
    <citation type="submission" date="2023-01" db="EMBL/GenBank/DDBJ databases">
        <title>Genome assembly of the deep-sea coral Lophelia pertusa.</title>
        <authorList>
            <person name="Herrera S."/>
            <person name="Cordes E."/>
        </authorList>
    </citation>
    <scope>NUCLEOTIDE SEQUENCE</scope>
    <source>
        <strain evidence="2">USNM1676648</strain>
        <tissue evidence="2">Polyp</tissue>
    </source>
</reference>
<name>A0A9W9YTD8_9CNID</name>
<dbReference type="PANTHER" id="PTHR15907">
    <property type="entry name" value="DUF614 FAMILY PROTEIN-RELATED"/>
    <property type="match status" value="1"/>
</dbReference>
<evidence type="ECO:0000313" key="3">
    <source>
        <dbReference type="Proteomes" id="UP001163046"/>
    </source>
</evidence>
<evidence type="ECO:0000313" key="2">
    <source>
        <dbReference type="EMBL" id="KAJ7365209.1"/>
    </source>
</evidence>
<dbReference type="Proteomes" id="UP001163046">
    <property type="component" value="Unassembled WGS sequence"/>
</dbReference>
<protein>
    <submittedName>
        <fullName evidence="2">Uncharacterized protein</fullName>
    </submittedName>
</protein>
<dbReference type="OrthoDB" id="1045822at2759"/>
<accession>A0A9W9YTD8</accession>
<dbReference type="AlphaFoldDB" id="A0A9W9YTD8"/>